<reference evidence="7 8" key="1">
    <citation type="journal article" date="2020" name="Nature">
        <title>Bacterial chemolithoautotrophy via manganese oxidation.</title>
        <authorList>
            <person name="Yu H."/>
            <person name="Leadbetter J.R."/>
        </authorList>
    </citation>
    <scope>NUCLEOTIDE SEQUENCE [LARGE SCALE GENOMIC DNA]</scope>
    <source>
        <strain evidence="7 8">RBP-1</strain>
    </source>
</reference>
<evidence type="ECO:0000313" key="7">
    <source>
        <dbReference type="EMBL" id="NKE64585.1"/>
    </source>
</evidence>
<evidence type="ECO:0000313" key="8">
    <source>
        <dbReference type="Proteomes" id="UP000521868"/>
    </source>
</evidence>
<protein>
    <recommendedName>
        <fullName evidence="6">O-antigen ligase-related domain-containing protein</fullName>
    </recommendedName>
</protein>
<dbReference type="Pfam" id="PF04932">
    <property type="entry name" value="Wzy_C"/>
    <property type="match status" value="1"/>
</dbReference>
<dbReference type="SUPFAM" id="SSF48452">
    <property type="entry name" value="TPR-like"/>
    <property type="match status" value="1"/>
</dbReference>
<gene>
    <name evidence="7" type="ORF">RAMLITH_02020</name>
</gene>
<feature type="transmembrane region" description="Helical" evidence="5">
    <location>
        <begin position="71"/>
        <end position="90"/>
    </location>
</feature>
<feature type="transmembrane region" description="Helical" evidence="5">
    <location>
        <begin position="194"/>
        <end position="211"/>
    </location>
</feature>
<dbReference type="PANTHER" id="PTHR37422:SF13">
    <property type="entry name" value="LIPOPOLYSACCHARIDE BIOSYNTHESIS PROTEIN PA4999-RELATED"/>
    <property type="match status" value="1"/>
</dbReference>
<dbReference type="InterPro" id="IPR051533">
    <property type="entry name" value="WaaL-like"/>
</dbReference>
<dbReference type="EMBL" id="VTOX01000001">
    <property type="protein sequence ID" value="NKE64585.1"/>
    <property type="molecule type" value="Genomic_DNA"/>
</dbReference>
<feature type="transmembrane region" description="Helical" evidence="5">
    <location>
        <begin position="218"/>
        <end position="235"/>
    </location>
</feature>
<feature type="transmembrane region" description="Helical" evidence="5">
    <location>
        <begin position="483"/>
        <end position="500"/>
    </location>
</feature>
<evidence type="ECO:0000259" key="6">
    <source>
        <dbReference type="Pfam" id="PF04932"/>
    </source>
</evidence>
<sequence>MGRRRKSAPAAAQPRDAVVAADSRMAGAGAAPALPPEAGSRTIVPVLALMMFLAPALGVPREEMLQDTLKSIIVAAATLGAALLFFSRIAPERPALRWHAVLWLPLLLLAHALGSMAWSHTYLAAVEAIRWFVFGVLLWLGLNTLSRGSLPLLAAGIHAGAVVASLWAALQFWVDLRLFPQGPHPASTFVNRNFFAEFAACTLPFAAVLLARARSSAGAVVVAASSALVIVAILMTGTRAALAALWLQLLVLLPWLAWRYRRQFAFAGWSRGMQALVVATLVGGVLAMGVIPTGNPKIVEEQRGSTALERGFKRTASISPSDPSLGLRQVMWRATLRVIAANPLAGVGAGAWENQIPLYQEEGAQLETDYYAHNEYLQLLAEYGLAGWLVLLALAAWLLASAWRTLKAAGAETQAEAPWRAILLCSLLALLIVSNVGFPWRMATTGALFAICLAALAASDARLGLAGGWATSRLPWRGGWSRAAAAAVVAALGLTAYITWQAAEAEHKIVRATRLALSISASGNPGDPRWNPAKGEMLQLLREGIAINPHYRKITPMVADELARWGDWKNATWIWESVLTSRPNVVAILTNVARGHSNMGDGPRAMAYLERAKAIQPRAPAVRSLEVILLARGGQTERALELGRTAIRDRLYDYDMANATFVLAWRAGDWDLAREAMRLRMVGWPATRAEGYLQLATMYDQGLRDEEQALSAYRQALALTTGAERDALAARIPAAYAGKLGIAGRAPQTSASKG</sequence>
<evidence type="ECO:0000256" key="4">
    <source>
        <dbReference type="ARBA" id="ARBA00023136"/>
    </source>
</evidence>
<feature type="transmembrane region" description="Helical" evidence="5">
    <location>
        <begin position="152"/>
        <end position="174"/>
    </location>
</feature>
<evidence type="ECO:0000256" key="2">
    <source>
        <dbReference type="ARBA" id="ARBA00022692"/>
    </source>
</evidence>
<accession>A0A7X6I4X5</accession>
<evidence type="ECO:0000256" key="3">
    <source>
        <dbReference type="ARBA" id="ARBA00022989"/>
    </source>
</evidence>
<evidence type="ECO:0000256" key="1">
    <source>
        <dbReference type="ARBA" id="ARBA00004141"/>
    </source>
</evidence>
<feature type="transmembrane region" description="Helical" evidence="5">
    <location>
        <begin position="102"/>
        <end position="122"/>
    </location>
</feature>
<feature type="transmembrane region" description="Helical" evidence="5">
    <location>
        <begin position="272"/>
        <end position="291"/>
    </location>
</feature>
<feature type="transmembrane region" description="Helical" evidence="5">
    <location>
        <begin position="241"/>
        <end position="260"/>
    </location>
</feature>
<dbReference type="PANTHER" id="PTHR37422">
    <property type="entry name" value="TEICHURONIC ACID BIOSYNTHESIS PROTEIN TUAE"/>
    <property type="match status" value="1"/>
</dbReference>
<dbReference type="GO" id="GO:0016020">
    <property type="term" value="C:membrane"/>
    <property type="evidence" value="ECO:0007669"/>
    <property type="project" value="UniProtKB-SubCell"/>
</dbReference>
<comment type="caution">
    <text evidence="7">The sequence shown here is derived from an EMBL/GenBank/DDBJ whole genome shotgun (WGS) entry which is preliminary data.</text>
</comment>
<dbReference type="Gene3D" id="1.25.40.10">
    <property type="entry name" value="Tetratricopeptide repeat domain"/>
    <property type="match status" value="1"/>
</dbReference>
<feature type="transmembrane region" description="Helical" evidence="5">
    <location>
        <begin position="42"/>
        <end position="59"/>
    </location>
</feature>
<organism evidence="7 8">
    <name type="scientific">Ramlibacter lithotrophicus</name>
    <dbReference type="NCBI Taxonomy" id="2606681"/>
    <lineage>
        <taxon>Bacteria</taxon>
        <taxon>Pseudomonadati</taxon>
        <taxon>Pseudomonadota</taxon>
        <taxon>Betaproteobacteria</taxon>
        <taxon>Burkholderiales</taxon>
        <taxon>Comamonadaceae</taxon>
        <taxon>Ramlibacter</taxon>
    </lineage>
</organism>
<feature type="domain" description="O-antigen ligase-related" evidence="6">
    <location>
        <begin position="225"/>
        <end position="392"/>
    </location>
</feature>
<feature type="transmembrane region" description="Helical" evidence="5">
    <location>
        <begin position="128"/>
        <end position="145"/>
    </location>
</feature>
<feature type="transmembrane region" description="Helical" evidence="5">
    <location>
        <begin position="380"/>
        <end position="400"/>
    </location>
</feature>
<keyword evidence="8" id="KW-1185">Reference proteome</keyword>
<dbReference type="AlphaFoldDB" id="A0A7X6I4X5"/>
<feature type="transmembrane region" description="Helical" evidence="5">
    <location>
        <begin position="446"/>
        <end position="471"/>
    </location>
</feature>
<evidence type="ECO:0000256" key="5">
    <source>
        <dbReference type="SAM" id="Phobius"/>
    </source>
</evidence>
<feature type="transmembrane region" description="Helical" evidence="5">
    <location>
        <begin position="421"/>
        <end position="440"/>
    </location>
</feature>
<keyword evidence="4 5" id="KW-0472">Membrane</keyword>
<dbReference type="InterPro" id="IPR011990">
    <property type="entry name" value="TPR-like_helical_dom_sf"/>
</dbReference>
<keyword evidence="3 5" id="KW-1133">Transmembrane helix</keyword>
<dbReference type="RefSeq" id="WP_168105665.1">
    <property type="nucleotide sequence ID" value="NZ_VTOX01000001.1"/>
</dbReference>
<proteinExistence type="predicted"/>
<keyword evidence="2 5" id="KW-0812">Transmembrane</keyword>
<comment type="subcellular location">
    <subcellularLocation>
        <location evidence="1">Membrane</location>
        <topology evidence="1">Multi-pass membrane protein</topology>
    </subcellularLocation>
</comment>
<dbReference type="Proteomes" id="UP000521868">
    <property type="component" value="Unassembled WGS sequence"/>
</dbReference>
<dbReference type="InterPro" id="IPR007016">
    <property type="entry name" value="O-antigen_ligase-rel_domated"/>
</dbReference>
<name>A0A7X6I4X5_9BURK</name>